<dbReference type="InterPro" id="IPR023009">
    <property type="entry name" value="Tyrosine_recombinase_XerC/XerD"/>
</dbReference>
<evidence type="ECO:0000256" key="5">
    <source>
        <dbReference type="ARBA" id="ARBA00022829"/>
    </source>
</evidence>
<dbReference type="Gene3D" id="1.10.443.10">
    <property type="entry name" value="Intergrase catalytic core"/>
    <property type="match status" value="1"/>
</dbReference>
<keyword evidence="6 10" id="KW-0229">DNA integration</keyword>
<evidence type="ECO:0000256" key="2">
    <source>
        <dbReference type="ARBA" id="ARBA00010450"/>
    </source>
</evidence>
<dbReference type="NCBIfam" id="NF001399">
    <property type="entry name" value="PRK00283.1"/>
    <property type="match status" value="1"/>
</dbReference>
<dbReference type="GO" id="GO:0005737">
    <property type="term" value="C:cytoplasm"/>
    <property type="evidence" value="ECO:0007669"/>
    <property type="project" value="UniProtKB-SubCell"/>
</dbReference>
<dbReference type="CDD" id="cd00798">
    <property type="entry name" value="INT_XerDC_C"/>
    <property type="match status" value="1"/>
</dbReference>
<dbReference type="SUPFAM" id="SSF56349">
    <property type="entry name" value="DNA breaking-rejoining enzymes"/>
    <property type="match status" value="1"/>
</dbReference>
<dbReference type="PROSITE" id="PS51900">
    <property type="entry name" value="CB"/>
    <property type="match status" value="1"/>
</dbReference>
<evidence type="ECO:0000256" key="4">
    <source>
        <dbReference type="ARBA" id="ARBA00022618"/>
    </source>
</evidence>
<dbReference type="PROSITE" id="PS51898">
    <property type="entry name" value="TYR_RECOMBINASE"/>
    <property type="match status" value="1"/>
</dbReference>
<evidence type="ECO:0000256" key="3">
    <source>
        <dbReference type="ARBA" id="ARBA00022490"/>
    </source>
</evidence>
<dbReference type="Proteomes" id="UP000215559">
    <property type="component" value="Unassembled WGS sequence"/>
</dbReference>
<evidence type="ECO:0000259" key="11">
    <source>
        <dbReference type="PROSITE" id="PS51898"/>
    </source>
</evidence>
<dbReference type="Gene3D" id="1.10.150.130">
    <property type="match status" value="1"/>
</dbReference>
<feature type="active site" evidence="10">
    <location>
        <position position="193"/>
    </location>
</feature>
<evidence type="ECO:0000256" key="8">
    <source>
        <dbReference type="ARBA" id="ARBA00023172"/>
    </source>
</evidence>
<keyword evidence="9 10" id="KW-0131">Cell cycle</keyword>
<dbReference type="InterPro" id="IPR050090">
    <property type="entry name" value="Tyrosine_recombinase_XerCD"/>
</dbReference>
<keyword evidence="7 10" id="KW-0238">DNA-binding</keyword>
<name>A0A235BVZ0_UNCW3</name>
<proteinExistence type="inferred from homology"/>
<dbReference type="GO" id="GO:0003677">
    <property type="term" value="F:DNA binding"/>
    <property type="evidence" value="ECO:0007669"/>
    <property type="project" value="UniProtKB-UniRule"/>
</dbReference>
<dbReference type="HAMAP" id="MF_01808">
    <property type="entry name" value="Recomb_XerC_XerD"/>
    <property type="match status" value="1"/>
</dbReference>
<keyword evidence="4 10" id="KW-0132">Cell division</keyword>
<dbReference type="GO" id="GO:0007059">
    <property type="term" value="P:chromosome segregation"/>
    <property type="evidence" value="ECO:0007669"/>
    <property type="project" value="UniProtKB-UniRule"/>
</dbReference>
<feature type="domain" description="Core-binding (CB)" evidence="12">
    <location>
        <begin position="21"/>
        <end position="106"/>
    </location>
</feature>
<dbReference type="AlphaFoldDB" id="A0A235BVZ0"/>
<evidence type="ECO:0000256" key="9">
    <source>
        <dbReference type="ARBA" id="ARBA00023306"/>
    </source>
</evidence>
<feature type="active site" evidence="10">
    <location>
        <position position="264"/>
    </location>
</feature>
<feature type="active site" evidence="10">
    <location>
        <position position="169"/>
    </location>
</feature>
<accession>A0A235BVZ0</accession>
<dbReference type="Pfam" id="PF02899">
    <property type="entry name" value="Phage_int_SAM_1"/>
    <property type="match status" value="1"/>
</dbReference>
<evidence type="ECO:0000256" key="7">
    <source>
        <dbReference type="ARBA" id="ARBA00023125"/>
    </source>
</evidence>
<dbReference type="NCBIfam" id="TIGR02225">
    <property type="entry name" value="recomb_XerD"/>
    <property type="match status" value="1"/>
</dbReference>
<dbReference type="InterPro" id="IPR004107">
    <property type="entry name" value="Integrase_SAM-like_N"/>
</dbReference>
<dbReference type="GO" id="GO:0006313">
    <property type="term" value="P:DNA transposition"/>
    <property type="evidence" value="ECO:0007669"/>
    <property type="project" value="UniProtKB-UniRule"/>
</dbReference>
<comment type="subunit">
    <text evidence="10">Forms a cyclic heterotetrameric complex composed of two molecules of XerC and two molecules of XerD.</text>
</comment>
<evidence type="ECO:0000256" key="6">
    <source>
        <dbReference type="ARBA" id="ARBA00022908"/>
    </source>
</evidence>
<gene>
    <name evidence="13" type="primary">xerD</name>
    <name evidence="10" type="synonym">xerC</name>
    <name evidence="13" type="ORF">CH330_04775</name>
</gene>
<dbReference type="GO" id="GO:0051301">
    <property type="term" value="P:cell division"/>
    <property type="evidence" value="ECO:0007669"/>
    <property type="project" value="UniProtKB-KW"/>
</dbReference>
<dbReference type="InterPro" id="IPR011932">
    <property type="entry name" value="Recomb_XerD"/>
</dbReference>
<dbReference type="GO" id="GO:0009037">
    <property type="term" value="F:tyrosine-based site-specific recombinase activity"/>
    <property type="evidence" value="ECO:0007669"/>
    <property type="project" value="UniProtKB-UniRule"/>
</dbReference>
<dbReference type="EMBL" id="NOZP01000085">
    <property type="protein sequence ID" value="OYD15725.1"/>
    <property type="molecule type" value="Genomic_DNA"/>
</dbReference>
<dbReference type="NCBIfam" id="NF040815">
    <property type="entry name" value="recomb_XerA_Arch"/>
    <property type="match status" value="1"/>
</dbReference>
<keyword evidence="3 10" id="KW-0963">Cytoplasm</keyword>
<feature type="active site" evidence="10">
    <location>
        <position position="267"/>
    </location>
</feature>
<evidence type="ECO:0000313" key="14">
    <source>
        <dbReference type="Proteomes" id="UP000215559"/>
    </source>
</evidence>
<protein>
    <recommendedName>
        <fullName evidence="10">Tyrosine recombinase XerC</fullName>
    </recommendedName>
</protein>
<dbReference type="PANTHER" id="PTHR30349:SF81">
    <property type="entry name" value="TYROSINE RECOMBINASE XERC"/>
    <property type="match status" value="1"/>
</dbReference>
<sequence length="319" mass="36639">MTASEKIQSSAGKNWKRQTPAQTERLLERFSNYLLVERSLVQKSVQAYVTDVRQFFQTCGSAGRNPAAVDRRTLHDYLQQFASLGFASTTVARKLTSIKMFYRFLIIDHKLELDPTENIALPKRPRILPQVLSTDEVFTLIDTASEAPDHFWALRSRAMLEVLYGCGLRVSELTGLKLSDISLEDAYIRVLGKRNKERVVPLGHYAIVAVREYLNCARPHYAGKKTSEYLFLSYRGRALSRMGVWKILRQCVQLAGLKRRVTPHTLRHSFATHLLEGGADLRAVQEMLGHADISTTQIYVHLDWQYLREVYRTFHPRAR</sequence>
<comment type="function">
    <text evidence="10">Site-specific tyrosine recombinase, which acts by catalyzing the cutting and rejoining of the recombining DNA molecules. The XerC-XerD complex is essential to convert dimers of the bacterial chromosome into monomers to permit their segregation at cell division. It also contributes to the segregational stability of plasmids.</text>
</comment>
<comment type="subcellular location">
    <subcellularLocation>
        <location evidence="1 10">Cytoplasm</location>
    </subcellularLocation>
</comment>
<evidence type="ECO:0000256" key="1">
    <source>
        <dbReference type="ARBA" id="ARBA00004496"/>
    </source>
</evidence>
<feature type="active site" description="O-(3'-phospho-DNA)-tyrosine intermediate" evidence="10">
    <location>
        <position position="299"/>
    </location>
</feature>
<feature type="domain" description="Tyr recombinase" evidence="11">
    <location>
        <begin position="127"/>
        <end position="312"/>
    </location>
</feature>
<evidence type="ECO:0000313" key="13">
    <source>
        <dbReference type="EMBL" id="OYD15725.1"/>
    </source>
</evidence>
<dbReference type="InterPro" id="IPR011010">
    <property type="entry name" value="DNA_brk_join_enz"/>
</dbReference>
<dbReference type="InterPro" id="IPR010998">
    <property type="entry name" value="Integrase_recombinase_N"/>
</dbReference>
<organism evidence="13 14">
    <name type="scientific">candidate division WOR-3 bacterium JGI_Cruoil_03_51_56</name>
    <dbReference type="NCBI Taxonomy" id="1973747"/>
    <lineage>
        <taxon>Bacteria</taxon>
        <taxon>Bacteria division WOR-3</taxon>
    </lineage>
</organism>
<keyword evidence="5 10" id="KW-0159">Chromosome partition</keyword>
<dbReference type="Pfam" id="PF00589">
    <property type="entry name" value="Phage_integrase"/>
    <property type="match status" value="1"/>
</dbReference>
<evidence type="ECO:0000259" key="12">
    <source>
        <dbReference type="PROSITE" id="PS51900"/>
    </source>
</evidence>
<reference evidence="13 14" key="1">
    <citation type="submission" date="2017-07" db="EMBL/GenBank/DDBJ databases">
        <title>Recovery of genomes from metagenomes via a dereplication, aggregation, and scoring strategy.</title>
        <authorList>
            <person name="Sieber C.M."/>
            <person name="Probst A.J."/>
            <person name="Sharrar A."/>
            <person name="Thomas B.C."/>
            <person name="Hess M."/>
            <person name="Tringe S.G."/>
            <person name="Banfield J.F."/>
        </authorList>
    </citation>
    <scope>NUCLEOTIDE SEQUENCE [LARGE SCALE GENOMIC DNA]</scope>
    <source>
        <strain evidence="13">JGI_Cruoil_03_51_56</strain>
    </source>
</reference>
<evidence type="ECO:0000256" key="10">
    <source>
        <dbReference type="HAMAP-Rule" id="MF_01808"/>
    </source>
</evidence>
<comment type="caution">
    <text evidence="13">The sequence shown here is derived from an EMBL/GenBank/DDBJ whole genome shotgun (WGS) entry which is preliminary data.</text>
</comment>
<keyword evidence="8 10" id="KW-0233">DNA recombination</keyword>
<comment type="similarity">
    <text evidence="2">Belongs to the 'phage' integrase family. XerD subfamily.</text>
</comment>
<dbReference type="InterPro" id="IPR044068">
    <property type="entry name" value="CB"/>
</dbReference>
<dbReference type="SUPFAM" id="SSF47823">
    <property type="entry name" value="lambda integrase-like, N-terminal domain"/>
    <property type="match status" value="1"/>
</dbReference>
<dbReference type="InterPro" id="IPR002104">
    <property type="entry name" value="Integrase_catalytic"/>
</dbReference>
<dbReference type="InterPro" id="IPR013762">
    <property type="entry name" value="Integrase-like_cat_sf"/>
</dbReference>
<comment type="similarity">
    <text evidence="10">Belongs to the 'phage' integrase family. XerC subfamily.</text>
</comment>
<dbReference type="PANTHER" id="PTHR30349">
    <property type="entry name" value="PHAGE INTEGRASE-RELATED"/>
    <property type="match status" value="1"/>
</dbReference>
<feature type="active site" evidence="10">
    <location>
        <position position="290"/>
    </location>
</feature>